<comment type="similarity">
    <text evidence="1">Belongs to the transglutaminase-like superfamily. PNGase family.</text>
</comment>
<dbReference type="SUPFAM" id="SSF54001">
    <property type="entry name" value="Cysteine proteinases"/>
    <property type="match status" value="1"/>
</dbReference>
<dbReference type="Gene3D" id="2.20.25.10">
    <property type="match status" value="1"/>
</dbReference>
<dbReference type="InterPro" id="IPR050883">
    <property type="entry name" value="PNGase"/>
</dbReference>
<dbReference type="Pfam" id="PF01841">
    <property type="entry name" value="Transglut_core"/>
    <property type="match status" value="1"/>
</dbReference>
<dbReference type="EMBL" id="CAMXCT030001887">
    <property type="protein sequence ID" value="CAL4781178.1"/>
    <property type="molecule type" value="Genomic_DNA"/>
</dbReference>
<evidence type="ECO:0000313" key="7">
    <source>
        <dbReference type="EMBL" id="CAL4781178.1"/>
    </source>
</evidence>
<protein>
    <submittedName>
        <fullName evidence="7">Peptide-N(4)-(N-acetyl-beta-glucosaminyl)asparagi ne amidase (PNGase) (MPNGase) (N-glycanase 1 ) (Peptide:N-glycanase)</fullName>
    </submittedName>
</protein>
<proteinExistence type="inferred from homology"/>
<keyword evidence="3" id="KW-0862">Zinc</keyword>
<dbReference type="SMART" id="SM00460">
    <property type="entry name" value="TGc"/>
    <property type="match status" value="1"/>
</dbReference>
<dbReference type="GO" id="GO:0046872">
    <property type="term" value="F:metal ion binding"/>
    <property type="evidence" value="ECO:0007669"/>
    <property type="project" value="UniProtKB-KW"/>
</dbReference>
<gene>
    <name evidence="5" type="ORF">C1SCF055_LOCUS20572</name>
</gene>
<keyword evidence="2" id="KW-0479">Metal-binding</keyword>
<dbReference type="AlphaFoldDB" id="A0A9P1CPC8"/>
<keyword evidence="8" id="KW-1185">Reference proteome</keyword>
<organism evidence="5">
    <name type="scientific">Cladocopium goreaui</name>
    <dbReference type="NCBI Taxonomy" id="2562237"/>
    <lineage>
        <taxon>Eukaryota</taxon>
        <taxon>Sar</taxon>
        <taxon>Alveolata</taxon>
        <taxon>Dinophyceae</taxon>
        <taxon>Suessiales</taxon>
        <taxon>Symbiodiniaceae</taxon>
        <taxon>Cladocopium</taxon>
    </lineage>
</organism>
<dbReference type="PANTHER" id="PTHR12143">
    <property type="entry name" value="PEPTIDE N-GLYCANASE PNGASE -RELATED"/>
    <property type="match status" value="1"/>
</dbReference>
<evidence type="ECO:0000256" key="2">
    <source>
        <dbReference type="ARBA" id="ARBA00022723"/>
    </source>
</evidence>
<feature type="non-terminal residue" evidence="5">
    <location>
        <position position="1"/>
    </location>
</feature>
<dbReference type="EMBL" id="CAMXCT010001887">
    <property type="protein sequence ID" value="CAI3993866.1"/>
    <property type="molecule type" value="Genomic_DNA"/>
</dbReference>
<evidence type="ECO:0000256" key="3">
    <source>
        <dbReference type="ARBA" id="ARBA00022833"/>
    </source>
</evidence>
<evidence type="ECO:0000313" key="5">
    <source>
        <dbReference type="EMBL" id="CAI3993866.1"/>
    </source>
</evidence>
<sequence>MRDALEASHQLVTSLCSACAMVQAWVLQLDECAKEEYFLAHQVEVAQCSSCGQQTRFPRYNDPAKLLETRTGRCGEWANCFTLICRSLGYEARHVHDWTDHVWTEIFSDSAQRWIHVDSCEAAVDSPLMYETGWGKKLTYCIGFARDHVVDVTRRYTKKFEKELLPRRTACKEEVCRSVVQMSLLHATHIL</sequence>
<dbReference type="Proteomes" id="UP001152797">
    <property type="component" value="Unassembled WGS sequence"/>
</dbReference>
<evidence type="ECO:0000259" key="4">
    <source>
        <dbReference type="SMART" id="SM00460"/>
    </source>
</evidence>
<evidence type="ECO:0000256" key="1">
    <source>
        <dbReference type="ARBA" id="ARBA00009390"/>
    </source>
</evidence>
<dbReference type="InterPro" id="IPR002931">
    <property type="entry name" value="Transglutaminase-like"/>
</dbReference>
<comment type="caution">
    <text evidence="5">The sequence shown here is derived from an EMBL/GenBank/DDBJ whole genome shotgun (WGS) entry which is preliminary data.</text>
</comment>
<dbReference type="Gene3D" id="3.10.620.30">
    <property type="match status" value="1"/>
</dbReference>
<dbReference type="GO" id="GO:0006516">
    <property type="term" value="P:glycoprotein catabolic process"/>
    <property type="evidence" value="ECO:0007669"/>
    <property type="project" value="TreeGrafter"/>
</dbReference>
<reference evidence="5" key="1">
    <citation type="submission" date="2022-10" db="EMBL/GenBank/DDBJ databases">
        <authorList>
            <person name="Chen Y."/>
            <person name="Dougan E. K."/>
            <person name="Chan C."/>
            <person name="Rhodes N."/>
            <person name="Thang M."/>
        </authorList>
    </citation>
    <scope>NUCLEOTIDE SEQUENCE</scope>
</reference>
<evidence type="ECO:0000313" key="6">
    <source>
        <dbReference type="EMBL" id="CAL1147241.1"/>
    </source>
</evidence>
<dbReference type="EMBL" id="CAMXCT020001887">
    <property type="protein sequence ID" value="CAL1147241.1"/>
    <property type="molecule type" value="Genomic_DNA"/>
</dbReference>
<reference evidence="6" key="2">
    <citation type="submission" date="2024-04" db="EMBL/GenBank/DDBJ databases">
        <authorList>
            <person name="Chen Y."/>
            <person name="Shah S."/>
            <person name="Dougan E. K."/>
            <person name="Thang M."/>
            <person name="Chan C."/>
        </authorList>
    </citation>
    <scope>NUCLEOTIDE SEQUENCE [LARGE SCALE GENOMIC DNA]</scope>
</reference>
<accession>A0A9P1CPC8</accession>
<evidence type="ECO:0000313" key="8">
    <source>
        <dbReference type="Proteomes" id="UP001152797"/>
    </source>
</evidence>
<dbReference type="GO" id="GO:0000224">
    <property type="term" value="F:peptide-N4-(N-acetyl-beta-glucosaminyl)asparagine amidase activity"/>
    <property type="evidence" value="ECO:0007669"/>
    <property type="project" value="TreeGrafter"/>
</dbReference>
<feature type="domain" description="Transglutaminase-like" evidence="4">
    <location>
        <begin position="66"/>
        <end position="121"/>
    </location>
</feature>
<dbReference type="InterPro" id="IPR038765">
    <property type="entry name" value="Papain-like_cys_pep_sf"/>
</dbReference>
<name>A0A9P1CPC8_9DINO</name>
<dbReference type="GO" id="GO:0005829">
    <property type="term" value="C:cytosol"/>
    <property type="evidence" value="ECO:0007669"/>
    <property type="project" value="TreeGrafter"/>
</dbReference>
<dbReference type="GO" id="GO:0005634">
    <property type="term" value="C:nucleus"/>
    <property type="evidence" value="ECO:0007669"/>
    <property type="project" value="TreeGrafter"/>
</dbReference>
<dbReference type="PANTHER" id="PTHR12143:SF19">
    <property type="entry name" value="PEPTIDE-N(4)-(N-ACETYL-BETA-GLUCOSAMINYL)ASPARAGINE AMIDASE"/>
    <property type="match status" value="1"/>
</dbReference>
<dbReference type="OrthoDB" id="409136at2759"/>